<proteinExistence type="predicted"/>
<accession>A0A1J5RRG1</accession>
<reference evidence="1" key="1">
    <citation type="submission" date="2016-10" db="EMBL/GenBank/DDBJ databases">
        <title>Sequence of Gallionella enrichment culture.</title>
        <authorList>
            <person name="Poehlein A."/>
            <person name="Muehling M."/>
            <person name="Daniel R."/>
        </authorList>
    </citation>
    <scope>NUCLEOTIDE SEQUENCE</scope>
</reference>
<gene>
    <name evidence="1" type="ORF">GALL_233340</name>
</gene>
<sequence length="158" mass="17167">MPSDGTEVPIVITETKGLLGVLELDAIKFYELHAESLDPEDADGEDHPVEFKTAHRFAPMRADYRVAMTVRTPVLVARIDAAAMFASETALDVSDEILIDFGDNVALMTLFPYLRQAVTDLSQRLGQALILPVLPRGALSFAPVVADDETPTADVPTE</sequence>
<protein>
    <recommendedName>
        <fullName evidence="2">Preprotein translocase subunit SecB</fullName>
    </recommendedName>
</protein>
<evidence type="ECO:0000313" key="1">
    <source>
        <dbReference type="EMBL" id="OIQ94676.1"/>
    </source>
</evidence>
<organism evidence="1">
    <name type="scientific">mine drainage metagenome</name>
    <dbReference type="NCBI Taxonomy" id="410659"/>
    <lineage>
        <taxon>unclassified sequences</taxon>
        <taxon>metagenomes</taxon>
        <taxon>ecological metagenomes</taxon>
    </lineage>
</organism>
<dbReference type="EMBL" id="MLJW01000181">
    <property type="protein sequence ID" value="OIQ94676.1"/>
    <property type="molecule type" value="Genomic_DNA"/>
</dbReference>
<comment type="caution">
    <text evidence="1">The sequence shown here is derived from an EMBL/GenBank/DDBJ whole genome shotgun (WGS) entry which is preliminary data.</text>
</comment>
<evidence type="ECO:0008006" key="2">
    <source>
        <dbReference type="Google" id="ProtNLM"/>
    </source>
</evidence>
<dbReference type="AlphaFoldDB" id="A0A1J5RRG1"/>
<name>A0A1J5RRG1_9ZZZZ</name>